<dbReference type="AlphaFoldDB" id="A0A2Y9C4U0"/>
<name>A0A2Y9C4U0_9FIRM</name>
<reference evidence="1 2" key="1">
    <citation type="submission" date="2018-05" db="EMBL/GenBank/DDBJ databases">
        <title>The Hungate 1000. A catalogue of reference genomes from the rumen microbiome.</title>
        <authorList>
            <person name="Kelly W."/>
        </authorList>
    </citation>
    <scope>NUCLEOTIDE SEQUENCE [LARGE SCALE GENOMIC DNA]</scope>
    <source>
        <strain evidence="1 2">NLAE-zl-C242</strain>
    </source>
</reference>
<dbReference type="EMBL" id="QGDL01000003">
    <property type="protein sequence ID" value="PWJ30916.1"/>
    <property type="molecule type" value="Genomic_DNA"/>
</dbReference>
<evidence type="ECO:0000313" key="2">
    <source>
        <dbReference type="Proteomes" id="UP000245845"/>
    </source>
</evidence>
<comment type="caution">
    <text evidence="1">The sequence shown here is derived from an EMBL/GenBank/DDBJ whole genome shotgun (WGS) entry which is preliminary data.</text>
</comment>
<proteinExistence type="predicted"/>
<organism evidence="1 2">
    <name type="scientific">Faecalicatena orotica</name>
    <dbReference type="NCBI Taxonomy" id="1544"/>
    <lineage>
        <taxon>Bacteria</taxon>
        <taxon>Bacillati</taxon>
        <taxon>Bacillota</taxon>
        <taxon>Clostridia</taxon>
        <taxon>Lachnospirales</taxon>
        <taxon>Lachnospiraceae</taxon>
        <taxon>Faecalicatena</taxon>
    </lineage>
</organism>
<sequence>MDKYEINTTSNQINVYNSTLNIVPPVNALQTSLASSTLELINSTMKTSMESVIRAATDVQVLLKPVCDMSLMYQKTFNSISSAILEFTKKMFDISFDIVRPVVESFKIIHDVSDKILFMEIADEIGFPIYLEANSILRSKLIDSYRENNNSCNVDKMKQIIMDYYDDDYIDGVLENINNVCTFNNARIALLSEGVGAYKQGYYGCAGSLFATQLSGMIRDLYDKSNGVLDLSFSEKQEIKEVFKLENCKNDSEKVMLAQIISIQDGGIFTWYRVIDYFLGTTYGSGKRYMSKQPKRHMICHGIQTNYNTKEMNLKLILCMDIITELAWTIKEQDENSNVVATI</sequence>
<accession>A0A2Y9C4U0</accession>
<dbReference type="OrthoDB" id="2084334at2"/>
<gene>
    <name evidence="1" type="ORF">A8806_103324</name>
</gene>
<dbReference type="RefSeq" id="WP_109730530.1">
    <property type="nucleotide sequence ID" value="NZ_BAAACK010000004.1"/>
</dbReference>
<protein>
    <submittedName>
        <fullName evidence="1">Uncharacterized protein</fullName>
    </submittedName>
</protein>
<dbReference type="Proteomes" id="UP000245845">
    <property type="component" value="Unassembled WGS sequence"/>
</dbReference>
<keyword evidence="2" id="KW-1185">Reference proteome</keyword>
<evidence type="ECO:0000313" key="1">
    <source>
        <dbReference type="EMBL" id="PWJ30916.1"/>
    </source>
</evidence>